<sequence length="538" mass="56788">MGVYPKKLIRTSSVAAQQIRVLQRAGMIDLRRPVRTARSARAVRTVGPIAGGVRTSARLCPDRVALVTSDGSLTYRELDRHTDAVAGMWLEQGIGPDDTLAVLCRDNPRLVQTMVAAAKVGARLVLMNTGFSATQLLDVAEREGATAVIADPEFAETIAIMPAKIVRLDTAADAADALVTEHKALPVPKSQGGFVLLTGGTTGTPKGAPRRVQSPLAGAQFLDRVPLRRGQTLVLCAPLFHGTALSQFILALNLGSTIVLHGRFDAARALQQIGHHRADAVVLVPTMLRRILDLGPEALAAVDTSSLRIVFTAGAALPSALGDRAIEVFGPVIYNFYGCTETGTATIATPEDWQAAPGTVGKPPVGISVALYDSDGNAVTAPGAVGTVYVGNSIAFAGYSGGGNKNILDGLMSTGDLGHFDCEGRLFIDGRDDDMIVSGGENVFPGEVEDLLYTHPAVTEAAVTGVPDDEFGQRLAAFVVAGGDIDDTEVRAFVKTNLARFKVPRDVIFVDELPRTPTGKIDRRGLARLQNAHEPPRT</sequence>
<protein>
    <submittedName>
        <fullName evidence="5">AMP-binding protein</fullName>
    </submittedName>
</protein>
<name>A0A934NP66_9NOCA</name>
<proteinExistence type="inferred from homology"/>
<dbReference type="InterPro" id="IPR025110">
    <property type="entry name" value="AMP-bd_C"/>
</dbReference>
<evidence type="ECO:0000259" key="3">
    <source>
        <dbReference type="Pfam" id="PF00501"/>
    </source>
</evidence>
<dbReference type="PANTHER" id="PTHR43767">
    <property type="entry name" value="LONG-CHAIN-FATTY-ACID--COA LIGASE"/>
    <property type="match status" value="1"/>
</dbReference>
<gene>
    <name evidence="5" type="ORF">JGU71_08000</name>
</gene>
<dbReference type="InterPro" id="IPR045851">
    <property type="entry name" value="AMP-bd_C_sf"/>
</dbReference>
<evidence type="ECO:0000259" key="4">
    <source>
        <dbReference type="Pfam" id="PF13193"/>
    </source>
</evidence>
<evidence type="ECO:0000313" key="6">
    <source>
        <dbReference type="Proteomes" id="UP000655868"/>
    </source>
</evidence>
<dbReference type="AlphaFoldDB" id="A0A934NP66"/>
<comment type="similarity">
    <text evidence="1">Belongs to the ATP-dependent AMP-binding enzyme family.</text>
</comment>
<evidence type="ECO:0000313" key="5">
    <source>
        <dbReference type="EMBL" id="MBJ8338826.1"/>
    </source>
</evidence>
<dbReference type="PANTHER" id="PTHR43767:SF1">
    <property type="entry name" value="NONRIBOSOMAL PEPTIDE SYNTHASE PES1 (EUROFUNG)-RELATED"/>
    <property type="match status" value="1"/>
</dbReference>
<dbReference type="Proteomes" id="UP000655868">
    <property type="component" value="Unassembled WGS sequence"/>
</dbReference>
<evidence type="ECO:0000256" key="1">
    <source>
        <dbReference type="ARBA" id="ARBA00006432"/>
    </source>
</evidence>
<dbReference type="EMBL" id="JAEMNV010000002">
    <property type="protein sequence ID" value="MBJ8338826.1"/>
    <property type="molecule type" value="Genomic_DNA"/>
</dbReference>
<dbReference type="Gene3D" id="3.30.300.30">
    <property type="match status" value="1"/>
</dbReference>
<dbReference type="PROSITE" id="PS00455">
    <property type="entry name" value="AMP_BINDING"/>
    <property type="match status" value="1"/>
</dbReference>
<dbReference type="GO" id="GO:0016878">
    <property type="term" value="F:acid-thiol ligase activity"/>
    <property type="evidence" value="ECO:0007669"/>
    <property type="project" value="UniProtKB-ARBA"/>
</dbReference>
<dbReference type="Gene3D" id="3.40.50.12780">
    <property type="entry name" value="N-terminal domain of ligase-like"/>
    <property type="match status" value="1"/>
</dbReference>
<feature type="domain" description="AMP-binding enzyme C-terminal" evidence="4">
    <location>
        <begin position="447"/>
        <end position="520"/>
    </location>
</feature>
<keyword evidence="2" id="KW-0436">Ligase</keyword>
<comment type="caution">
    <text evidence="5">The sequence shown here is derived from an EMBL/GenBank/DDBJ whole genome shotgun (WGS) entry which is preliminary data.</text>
</comment>
<evidence type="ECO:0000256" key="2">
    <source>
        <dbReference type="ARBA" id="ARBA00022598"/>
    </source>
</evidence>
<reference evidence="5" key="1">
    <citation type="submission" date="2020-12" db="EMBL/GenBank/DDBJ databases">
        <title>Antrihabitans popcorni sp. nov. and Antrihabitans auranticaus sp. nov., isolated from a larva cave.</title>
        <authorList>
            <person name="Lee S.D."/>
            <person name="Kim I.S."/>
        </authorList>
    </citation>
    <scope>NUCLEOTIDE SEQUENCE</scope>
    <source>
        <strain evidence="5">YC3-6</strain>
    </source>
</reference>
<dbReference type="Pfam" id="PF00501">
    <property type="entry name" value="AMP-binding"/>
    <property type="match status" value="1"/>
</dbReference>
<dbReference type="InterPro" id="IPR020845">
    <property type="entry name" value="AMP-binding_CS"/>
</dbReference>
<feature type="domain" description="AMP-dependent synthetase/ligase" evidence="3">
    <location>
        <begin position="55"/>
        <end position="399"/>
    </location>
</feature>
<dbReference type="InterPro" id="IPR000873">
    <property type="entry name" value="AMP-dep_synth/lig_dom"/>
</dbReference>
<dbReference type="FunFam" id="3.30.300.30:FF:000008">
    <property type="entry name" value="2,3-dihydroxybenzoate-AMP ligase"/>
    <property type="match status" value="1"/>
</dbReference>
<dbReference type="InterPro" id="IPR042099">
    <property type="entry name" value="ANL_N_sf"/>
</dbReference>
<dbReference type="InterPro" id="IPR050237">
    <property type="entry name" value="ATP-dep_AMP-bd_enzyme"/>
</dbReference>
<dbReference type="Pfam" id="PF13193">
    <property type="entry name" value="AMP-binding_C"/>
    <property type="match status" value="1"/>
</dbReference>
<keyword evidence="6" id="KW-1185">Reference proteome</keyword>
<organism evidence="5 6">
    <name type="scientific">Antrihabitans stalagmiti</name>
    <dbReference type="NCBI Taxonomy" id="2799499"/>
    <lineage>
        <taxon>Bacteria</taxon>
        <taxon>Bacillati</taxon>
        <taxon>Actinomycetota</taxon>
        <taxon>Actinomycetes</taxon>
        <taxon>Mycobacteriales</taxon>
        <taxon>Nocardiaceae</taxon>
        <taxon>Antrihabitans</taxon>
    </lineage>
</organism>
<dbReference type="SUPFAM" id="SSF56801">
    <property type="entry name" value="Acetyl-CoA synthetase-like"/>
    <property type="match status" value="1"/>
</dbReference>
<accession>A0A934NP66</accession>